<evidence type="ECO:0000313" key="2">
    <source>
        <dbReference type="Proteomes" id="UP001162060"/>
    </source>
</evidence>
<comment type="caution">
    <text evidence="1">The sequence shown here is derived from an EMBL/GenBank/DDBJ whole genome shotgun (WGS) entry which is preliminary data.</text>
</comment>
<dbReference type="EMBL" id="CAKLBY020000061">
    <property type="protein sequence ID" value="CAK7921918.1"/>
    <property type="molecule type" value="Genomic_DNA"/>
</dbReference>
<protein>
    <submittedName>
        <fullName evidence="1">Uncharacterized protein</fullName>
    </submittedName>
</protein>
<evidence type="ECO:0000313" key="1">
    <source>
        <dbReference type="EMBL" id="CAK7921918.1"/>
    </source>
</evidence>
<dbReference type="AlphaFoldDB" id="A0AAV1TML5"/>
<name>A0AAV1TML5_9STRA</name>
<accession>A0AAV1TML5</accession>
<sequence>MSPPFESRLLLVVFHNQACVLLKRVGGSFLQPIQHGQTFFSASFDSCRYS</sequence>
<reference evidence="1" key="1">
    <citation type="submission" date="2024-01" db="EMBL/GenBank/DDBJ databases">
        <authorList>
            <person name="Webb A."/>
        </authorList>
    </citation>
    <scope>NUCLEOTIDE SEQUENCE</scope>
    <source>
        <strain evidence="1">Pm1</strain>
    </source>
</reference>
<organism evidence="1 2">
    <name type="scientific">Peronospora matthiolae</name>
    <dbReference type="NCBI Taxonomy" id="2874970"/>
    <lineage>
        <taxon>Eukaryota</taxon>
        <taxon>Sar</taxon>
        <taxon>Stramenopiles</taxon>
        <taxon>Oomycota</taxon>
        <taxon>Peronosporomycetes</taxon>
        <taxon>Peronosporales</taxon>
        <taxon>Peronosporaceae</taxon>
        <taxon>Peronospora</taxon>
    </lineage>
</organism>
<proteinExistence type="predicted"/>
<dbReference type="Proteomes" id="UP001162060">
    <property type="component" value="Unassembled WGS sequence"/>
</dbReference>
<gene>
    <name evidence="1" type="ORF">PM001_LOCUS7379</name>
</gene>